<evidence type="ECO:0000313" key="1">
    <source>
        <dbReference type="EMBL" id="CAI3986599.1"/>
    </source>
</evidence>
<organism evidence="1">
    <name type="scientific">Cladocopium goreaui</name>
    <dbReference type="NCBI Taxonomy" id="2562237"/>
    <lineage>
        <taxon>Eukaryota</taxon>
        <taxon>Sar</taxon>
        <taxon>Alveolata</taxon>
        <taxon>Dinophyceae</taxon>
        <taxon>Suessiales</taxon>
        <taxon>Symbiodiniaceae</taxon>
        <taxon>Cladocopium</taxon>
    </lineage>
</organism>
<gene>
    <name evidence="1" type="ORF">C1SCF055_LOCUS13942</name>
    <name evidence="2" type="ORF">C1SCF055_LOCUS24678</name>
</gene>
<dbReference type="EMBL" id="CAMXCT020002469">
    <property type="protein sequence ID" value="CAL1151745.1"/>
    <property type="molecule type" value="Genomic_DNA"/>
</dbReference>
<protein>
    <submittedName>
        <fullName evidence="1">Uncharacterized protein</fullName>
    </submittedName>
</protein>
<dbReference type="EMBL" id="CAMXCT010001097">
    <property type="protein sequence ID" value="CAI3986599.1"/>
    <property type="molecule type" value="Genomic_DNA"/>
</dbReference>
<dbReference type="AlphaFoldDB" id="A0A9P1FR98"/>
<dbReference type="Proteomes" id="UP001152797">
    <property type="component" value="Unassembled WGS sequence"/>
</dbReference>
<evidence type="ECO:0000313" key="3">
    <source>
        <dbReference type="EMBL" id="CAL4773911.1"/>
    </source>
</evidence>
<dbReference type="EMBL" id="CAMXCT030002469">
    <property type="protein sequence ID" value="CAL4785682.1"/>
    <property type="molecule type" value="Genomic_DNA"/>
</dbReference>
<name>A0A9P1FR98_9DINO</name>
<keyword evidence="4" id="KW-1185">Reference proteome</keyword>
<sequence length="69" mass="7690">MAGPEVLKAKRGKGAEKKKRVYGTFKKKHLCSKKRSNRRVESKALMCVEKYAGVKTIASAFRNLSGFSV</sequence>
<dbReference type="EMBL" id="CAMXCT030001097">
    <property type="protein sequence ID" value="CAL4773911.1"/>
    <property type="molecule type" value="Genomic_DNA"/>
</dbReference>
<proteinExistence type="predicted"/>
<reference evidence="3 4" key="2">
    <citation type="submission" date="2024-05" db="EMBL/GenBank/DDBJ databases">
        <authorList>
            <person name="Chen Y."/>
            <person name="Shah S."/>
            <person name="Dougan E. K."/>
            <person name="Thang M."/>
            <person name="Chan C."/>
        </authorList>
    </citation>
    <scope>NUCLEOTIDE SEQUENCE [LARGE SCALE GENOMIC DNA]</scope>
</reference>
<evidence type="ECO:0000313" key="4">
    <source>
        <dbReference type="Proteomes" id="UP001152797"/>
    </source>
</evidence>
<reference evidence="1" key="1">
    <citation type="submission" date="2022-10" db="EMBL/GenBank/DDBJ databases">
        <authorList>
            <person name="Chen Y."/>
            <person name="Dougan E. K."/>
            <person name="Chan C."/>
            <person name="Rhodes N."/>
            <person name="Thang M."/>
        </authorList>
    </citation>
    <scope>NUCLEOTIDE SEQUENCE</scope>
</reference>
<dbReference type="EMBL" id="CAMXCT020001097">
    <property type="protein sequence ID" value="CAL1139974.1"/>
    <property type="molecule type" value="Genomic_DNA"/>
</dbReference>
<evidence type="ECO:0000313" key="2">
    <source>
        <dbReference type="EMBL" id="CAI3998370.1"/>
    </source>
</evidence>
<comment type="caution">
    <text evidence="1">The sequence shown here is derived from an EMBL/GenBank/DDBJ whole genome shotgun (WGS) entry which is preliminary data.</text>
</comment>
<accession>A0A9P1FR98</accession>
<dbReference type="EMBL" id="CAMXCT010002469">
    <property type="protein sequence ID" value="CAI3998370.1"/>
    <property type="molecule type" value="Genomic_DNA"/>
</dbReference>